<protein>
    <recommendedName>
        <fullName evidence="4">Filament integrity protein</fullName>
    </recommendedName>
</protein>
<organism evidence="2 3">
    <name type="scientific">Spirulina subsalsa FACHB-351</name>
    <dbReference type="NCBI Taxonomy" id="234711"/>
    <lineage>
        <taxon>Bacteria</taxon>
        <taxon>Bacillati</taxon>
        <taxon>Cyanobacteriota</taxon>
        <taxon>Cyanophyceae</taxon>
        <taxon>Spirulinales</taxon>
        <taxon>Spirulinaceae</taxon>
        <taxon>Spirulina</taxon>
    </lineage>
</organism>
<keyword evidence="1" id="KW-0472">Membrane</keyword>
<dbReference type="RefSeq" id="WP_265265647.1">
    <property type="nucleotide sequence ID" value="NZ_JAIHOM010000089.1"/>
</dbReference>
<evidence type="ECO:0000313" key="3">
    <source>
        <dbReference type="Proteomes" id="UP001526426"/>
    </source>
</evidence>
<feature type="transmembrane region" description="Helical" evidence="1">
    <location>
        <begin position="86"/>
        <end position="108"/>
    </location>
</feature>
<dbReference type="NCBIfam" id="NF045624">
    <property type="entry name" value="filament_FraC"/>
    <property type="match status" value="1"/>
</dbReference>
<evidence type="ECO:0000313" key="2">
    <source>
        <dbReference type="EMBL" id="MCW6037775.1"/>
    </source>
</evidence>
<feature type="transmembrane region" description="Helical" evidence="1">
    <location>
        <begin position="48"/>
        <end position="66"/>
    </location>
</feature>
<dbReference type="Proteomes" id="UP001526426">
    <property type="component" value="Unassembled WGS sequence"/>
</dbReference>
<feature type="transmembrane region" description="Helical" evidence="1">
    <location>
        <begin position="6"/>
        <end position="27"/>
    </location>
</feature>
<name>A0ABT3L8E1_9CYAN</name>
<comment type="caution">
    <text evidence="2">The sequence shown here is derived from an EMBL/GenBank/DDBJ whole genome shotgun (WGS) entry which is preliminary data.</text>
</comment>
<evidence type="ECO:0000256" key="1">
    <source>
        <dbReference type="SAM" id="Phobius"/>
    </source>
</evidence>
<feature type="transmembrane region" description="Helical" evidence="1">
    <location>
        <begin position="149"/>
        <end position="172"/>
    </location>
</feature>
<sequence length="176" mass="19968">MAHLIPFPLILLQSLTLLISIAIEAIIYQSKLNLSHKRSVEFSISMNLLSAIFLWAVFSIFLSFAPDPIKMRFMSYLLFSNLYDLNSFQANLSFLLMFLFLFMFVCLIEFKGLDILQALLLSSPDSSDSEQFLVNRINKALLKTDVSKASVIVLANICSNSVILLILLFKILPTYD</sequence>
<dbReference type="Pfam" id="PF24301">
    <property type="entry name" value="FraC"/>
    <property type="match status" value="1"/>
</dbReference>
<accession>A0ABT3L8E1</accession>
<reference evidence="2 3" key="1">
    <citation type="submission" date="2021-08" db="EMBL/GenBank/DDBJ databases">
        <title>Draft genome sequence of Spirulina subsalsa with high tolerance to salinity and hype-accumulation of phycocyanin.</title>
        <authorList>
            <person name="Pei H."/>
            <person name="Jiang L."/>
        </authorList>
    </citation>
    <scope>NUCLEOTIDE SEQUENCE [LARGE SCALE GENOMIC DNA]</scope>
    <source>
        <strain evidence="2 3">FACHB-351</strain>
    </source>
</reference>
<dbReference type="InterPro" id="IPR054663">
    <property type="entry name" value="FraC"/>
</dbReference>
<dbReference type="EMBL" id="JAIHOM010000089">
    <property type="protein sequence ID" value="MCW6037775.1"/>
    <property type="molecule type" value="Genomic_DNA"/>
</dbReference>
<keyword evidence="1" id="KW-0812">Transmembrane</keyword>
<keyword evidence="3" id="KW-1185">Reference proteome</keyword>
<proteinExistence type="predicted"/>
<gene>
    <name evidence="2" type="ORF">K4A83_16070</name>
</gene>
<keyword evidence="1" id="KW-1133">Transmembrane helix</keyword>
<evidence type="ECO:0008006" key="4">
    <source>
        <dbReference type="Google" id="ProtNLM"/>
    </source>
</evidence>